<proteinExistence type="predicted"/>
<name>A0A6J7KJQ7_9ZZZZ</name>
<dbReference type="SUPFAM" id="SSF56112">
    <property type="entry name" value="Protein kinase-like (PK-like)"/>
    <property type="match status" value="1"/>
</dbReference>
<gene>
    <name evidence="2" type="ORF">UFOPK3837_00652</name>
</gene>
<organism evidence="2">
    <name type="scientific">freshwater metagenome</name>
    <dbReference type="NCBI Taxonomy" id="449393"/>
    <lineage>
        <taxon>unclassified sequences</taxon>
        <taxon>metagenomes</taxon>
        <taxon>ecological metagenomes</taxon>
    </lineage>
</organism>
<accession>A0A6J7KJQ7</accession>
<dbReference type="Pfam" id="PF01636">
    <property type="entry name" value="APH"/>
    <property type="match status" value="1"/>
</dbReference>
<protein>
    <submittedName>
        <fullName evidence="2">Unannotated protein</fullName>
    </submittedName>
</protein>
<dbReference type="InterPro" id="IPR011009">
    <property type="entry name" value="Kinase-like_dom_sf"/>
</dbReference>
<dbReference type="InterPro" id="IPR002575">
    <property type="entry name" value="Aminoglycoside_PTrfase"/>
</dbReference>
<reference evidence="2" key="1">
    <citation type="submission" date="2020-05" db="EMBL/GenBank/DDBJ databases">
        <authorList>
            <person name="Chiriac C."/>
            <person name="Salcher M."/>
            <person name="Ghai R."/>
            <person name="Kavagutti S V."/>
        </authorList>
    </citation>
    <scope>NUCLEOTIDE SEQUENCE</scope>
</reference>
<sequence>MGNSLILASLATDAVSNLGFRDVKELTSQQGGSIDSAMLTDGDGNHYAVRMGSTDAASLELATEVAALKLVGSLGLPFKVSKVVGETRARGFRPAIVFDFVYGKPIDLGRLDATGTLVESIGATIAKIHGISSELIQEAGFPEFSAQETIRLRLNQLDRLAGTGKIPKVLLDRWSEALENVNLFRFTPTAVHSNLNSVNVLELDGQVSGVLGWHGLKVGDPAEDFAWLAAPGVNELMDAARFAYLSARETTDPNLGARAHLYDELTRGSWLLHGITTGDESIVADGVAMLGGLAAEVEEGIAPVLIAGSFASSGGGFLETADDVEPELVVEQDTHMTFVDDKTREIELPEKTDDELF</sequence>
<evidence type="ECO:0000259" key="1">
    <source>
        <dbReference type="Pfam" id="PF01636"/>
    </source>
</evidence>
<dbReference type="EMBL" id="CAFBNO010000022">
    <property type="protein sequence ID" value="CAB4954522.1"/>
    <property type="molecule type" value="Genomic_DNA"/>
</dbReference>
<dbReference type="AlphaFoldDB" id="A0A6J7KJQ7"/>
<feature type="domain" description="Aminoglycoside phosphotransferase" evidence="1">
    <location>
        <begin position="39"/>
        <end position="249"/>
    </location>
</feature>
<evidence type="ECO:0000313" key="2">
    <source>
        <dbReference type="EMBL" id="CAB4954522.1"/>
    </source>
</evidence>
<dbReference type="Gene3D" id="3.90.1200.10">
    <property type="match status" value="1"/>
</dbReference>